<dbReference type="InterPro" id="IPR027417">
    <property type="entry name" value="P-loop_NTPase"/>
</dbReference>
<dbReference type="Pfam" id="PF13481">
    <property type="entry name" value="AAA_25"/>
    <property type="match status" value="1"/>
</dbReference>
<protein>
    <recommendedName>
        <fullName evidence="1">AAA+ ATPase domain-containing protein</fullName>
    </recommendedName>
</protein>
<sequence length="337" mass="37391">MEVILDNRRDEPNLKLINMEQVEVEKIDWLLYPFIPFGKVTIVQGDPGEGKTTMVLQIIAKLTKGEAVLPSGSDEPALEAKTVDLEPVNVIYQTAEDGLGDTIKPRLLSAGADCSRVMVIDDNDQALTMMDARLEEAIIKTKARLVVLDPIQGFLGAAVDMHRANEIRPLMKRVAVLAEKYHCAIILIGHMNKNSNGKSSYRGLGSIDFQAAARSVLIVGRIKDEPEIRVVCHVKSSLAPEGKSIAFRLDKDTGFEWIGEYDISADDLLSGDNRGQKIHEAKEFLKEILVSGSVAQTKVAEEAESRGIKKKTLWNAKKELEIESVKIGNQWFWMLPE</sequence>
<accession>A0A3E4M150</accession>
<dbReference type="EMBL" id="QSQQ01000032">
    <property type="protein sequence ID" value="RGK43417.1"/>
    <property type="molecule type" value="Genomic_DNA"/>
</dbReference>
<dbReference type="Gene3D" id="3.40.50.300">
    <property type="entry name" value="P-loop containing nucleotide triphosphate hydrolases"/>
    <property type="match status" value="1"/>
</dbReference>
<evidence type="ECO:0000313" key="3">
    <source>
        <dbReference type="Proteomes" id="UP000261208"/>
    </source>
</evidence>
<dbReference type="SMART" id="SM00382">
    <property type="entry name" value="AAA"/>
    <property type="match status" value="1"/>
</dbReference>
<dbReference type="InterPro" id="IPR003593">
    <property type="entry name" value="AAA+_ATPase"/>
</dbReference>
<dbReference type="AlphaFoldDB" id="A0A3E4M150"/>
<dbReference type="SUPFAM" id="SSF52540">
    <property type="entry name" value="P-loop containing nucleoside triphosphate hydrolases"/>
    <property type="match status" value="1"/>
</dbReference>
<proteinExistence type="predicted"/>
<dbReference type="Proteomes" id="UP000261208">
    <property type="component" value="Unassembled WGS sequence"/>
</dbReference>
<evidence type="ECO:0000313" key="2">
    <source>
        <dbReference type="EMBL" id="RGK43417.1"/>
    </source>
</evidence>
<feature type="domain" description="AAA+ ATPase" evidence="1">
    <location>
        <begin position="37"/>
        <end position="223"/>
    </location>
</feature>
<name>A0A3E4M150_9FIRM</name>
<organism evidence="2 3">
    <name type="scientific">Dorea formicigenerans</name>
    <dbReference type="NCBI Taxonomy" id="39486"/>
    <lineage>
        <taxon>Bacteria</taxon>
        <taxon>Bacillati</taxon>
        <taxon>Bacillota</taxon>
        <taxon>Clostridia</taxon>
        <taxon>Lachnospirales</taxon>
        <taxon>Lachnospiraceae</taxon>
        <taxon>Dorea</taxon>
    </lineage>
</organism>
<dbReference type="RefSeq" id="WP_117650625.1">
    <property type="nucleotide sequence ID" value="NZ_QSQQ01000032.1"/>
</dbReference>
<comment type="caution">
    <text evidence="2">The sequence shown here is derived from an EMBL/GenBank/DDBJ whole genome shotgun (WGS) entry which is preliminary data.</text>
</comment>
<evidence type="ECO:0000259" key="1">
    <source>
        <dbReference type="SMART" id="SM00382"/>
    </source>
</evidence>
<reference evidence="2 3" key="1">
    <citation type="submission" date="2018-08" db="EMBL/GenBank/DDBJ databases">
        <title>A genome reference for cultivated species of the human gut microbiota.</title>
        <authorList>
            <person name="Zou Y."/>
            <person name="Xue W."/>
            <person name="Luo G."/>
        </authorList>
    </citation>
    <scope>NUCLEOTIDE SEQUENCE [LARGE SCALE GENOMIC DNA]</scope>
    <source>
        <strain evidence="2 3">TF11-11</strain>
    </source>
</reference>
<gene>
    <name evidence="2" type="ORF">DXD10_16040</name>
</gene>